<dbReference type="Proteomes" id="UP001529369">
    <property type="component" value="Unassembled WGS sequence"/>
</dbReference>
<evidence type="ECO:0000313" key="3">
    <source>
        <dbReference type="EMBL" id="MDN3568591.1"/>
    </source>
</evidence>
<dbReference type="SUPFAM" id="SSF143120">
    <property type="entry name" value="YefM-like"/>
    <property type="match status" value="1"/>
</dbReference>
<dbReference type="RefSeq" id="WP_290320700.1">
    <property type="nucleotide sequence ID" value="NZ_JAUFPN010000293.1"/>
</dbReference>
<name>A0ABT8AGL5_9PROT</name>
<keyword evidence="4" id="KW-1185">Reference proteome</keyword>
<dbReference type="Gene3D" id="3.40.1620.10">
    <property type="entry name" value="YefM-like domain"/>
    <property type="match status" value="1"/>
</dbReference>
<evidence type="ECO:0000256" key="1">
    <source>
        <dbReference type="ARBA" id="ARBA00009981"/>
    </source>
</evidence>
<reference evidence="4" key="1">
    <citation type="journal article" date="2019" name="Int. J. Syst. Evol. Microbiol.">
        <title>The Global Catalogue of Microorganisms (GCM) 10K type strain sequencing project: providing services to taxonomists for standard genome sequencing and annotation.</title>
        <authorList>
            <consortium name="The Broad Institute Genomics Platform"/>
            <consortium name="The Broad Institute Genome Sequencing Center for Infectious Disease"/>
            <person name="Wu L."/>
            <person name="Ma J."/>
        </authorList>
    </citation>
    <scope>NUCLEOTIDE SEQUENCE [LARGE SCALE GENOMIC DNA]</scope>
    <source>
        <strain evidence="4">CECT 7131</strain>
    </source>
</reference>
<protein>
    <recommendedName>
        <fullName evidence="2">Antitoxin</fullName>
    </recommendedName>
</protein>
<gene>
    <name evidence="3" type="ORF">QWZ14_29805</name>
</gene>
<evidence type="ECO:0000256" key="2">
    <source>
        <dbReference type="RuleBase" id="RU362080"/>
    </source>
</evidence>
<proteinExistence type="inferred from homology"/>
<evidence type="ECO:0000313" key="4">
    <source>
        <dbReference type="Proteomes" id="UP001529369"/>
    </source>
</evidence>
<dbReference type="InterPro" id="IPR051416">
    <property type="entry name" value="phD-YefM_TA_antitoxins"/>
</dbReference>
<sequence length="81" mass="8522">MQTVNIHAAKTQLSRLVDEAAAGQEIIIARAGKPVARLMPLASPPPRPPQRALGILAGQLQVPADFDAPLSDDDLAGFEGR</sequence>
<comment type="function">
    <text evidence="2">Antitoxin component of a type II toxin-antitoxin (TA) system.</text>
</comment>
<dbReference type="InterPro" id="IPR006442">
    <property type="entry name" value="Antitoxin_Phd/YefM"/>
</dbReference>
<dbReference type="Pfam" id="PF02604">
    <property type="entry name" value="PhdYeFM_antitox"/>
    <property type="match status" value="1"/>
</dbReference>
<dbReference type="EMBL" id="JAUFPN010000293">
    <property type="protein sequence ID" value="MDN3568591.1"/>
    <property type="molecule type" value="Genomic_DNA"/>
</dbReference>
<comment type="caution">
    <text evidence="3">The sequence shown here is derived from an EMBL/GenBank/DDBJ whole genome shotgun (WGS) entry which is preliminary data.</text>
</comment>
<organism evidence="3 4">
    <name type="scientific">Paeniroseomonas aquatica</name>
    <dbReference type="NCBI Taxonomy" id="373043"/>
    <lineage>
        <taxon>Bacteria</taxon>
        <taxon>Pseudomonadati</taxon>
        <taxon>Pseudomonadota</taxon>
        <taxon>Alphaproteobacteria</taxon>
        <taxon>Acetobacterales</taxon>
        <taxon>Acetobacteraceae</taxon>
        <taxon>Paeniroseomonas</taxon>
    </lineage>
</organism>
<dbReference type="NCBIfam" id="TIGR01552">
    <property type="entry name" value="phd_fam"/>
    <property type="match status" value="1"/>
</dbReference>
<accession>A0ABT8AGL5</accession>
<comment type="similarity">
    <text evidence="1 2">Belongs to the phD/YefM antitoxin family.</text>
</comment>
<dbReference type="PANTHER" id="PTHR35377">
    <property type="entry name" value="ANTITOXIN VAPB49-RELATED-RELATED"/>
    <property type="match status" value="1"/>
</dbReference>
<dbReference type="InterPro" id="IPR036165">
    <property type="entry name" value="YefM-like_sf"/>
</dbReference>